<dbReference type="PRINTS" id="PR00420">
    <property type="entry name" value="RNGMNOXGNASE"/>
</dbReference>
<evidence type="ECO:0000256" key="2">
    <source>
        <dbReference type="ARBA" id="ARBA00022827"/>
    </source>
</evidence>
<dbReference type="EMBL" id="SWDV01000013">
    <property type="protein sequence ID" value="TLX77217.1"/>
    <property type="molecule type" value="Genomic_DNA"/>
</dbReference>
<dbReference type="InterPro" id="IPR050641">
    <property type="entry name" value="RIFMO-like"/>
</dbReference>
<feature type="domain" description="FAD-binding" evidence="3">
    <location>
        <begin position="3"/>
        <end position="363"/>
    </location>
</feature>
<dbReference type="GO" id="GO:0071949">
    <property type="term" value="F:FAD binding"/>
    <property type="evidence" value="ECO:0007669"/>
    <property type="project" value="InterPro"/>
</dbReference>
<comment type="caution">
    <text evidence="4">The sequence shown here is derived from an EMBL/GenBank/DDBJ whole genome shotgun (WGS) entry which is preliminary data.</text>
</comment>
<evidence type="ECO:0000256" key="1">
    <source>
        <dbReference type="ARBA" id="ARBA00022630"/>
    </source>
</evidence>
<dbReference type="InterPro" id="IPR036188">
    <property type="entry name" value="FAD/NAD-bd_sf"/>
</dbReference>
<dbReference type="GO" id="GO:0016709">
    <property type="term" value="F:oxidoreductase activity, acting on paired donors, with incorporation or reduction of molecular oxygen, NAD(P)H as one donor, and incorporation of one atom of oxygen"/>
    <property type="evidence" value="ECO:0007669"/>
    <property type="project" value="UniProtKB-ARBA"/>
</dbReference>
<dbReference type="NCBIfam" id="NF004780">
    <property type="entry name" value="PRK06126.1"/>
    <property type="match status" value="1"/>
</dbReference>
<dbReference type="Pfam" id="PF21274">
    <property type="entry name" value="Rng_hyd_C"/>
    <property type="match status" value="1"/>
</dbReference>
<dbReference type="AlphaFoldDB" id="A0A5R9R3F6"/>
<organism evidence="4 5">
    <name type="scientific">Pseudomonas nicosulfuronedens</name>
    <dbReference type="NCBI Taxonomy" id="2571105"/>
    <lineage>
        <taxon>Bacteria</taxon>
        <taxon>Pseudomonadati</taxon>
        <taxon>Pseudomonadota</taxon>
        <taxon>Gammaproteobacteria</taxon>
        <taxon>Pseudomonadales</taxon>
        <taxon>Pseudomonadaceae</taxon>
        <taxon>Pseudomonas</taxon>
    </lineage>
</organism>
<dbReference type="SUPFAM" id="SSF51905">
    <property type="entry name" value="FAD/NAD(P)-binding domain"/>
    <property type="match status" value="1"/>
</dbReference>
<keyword evidence="1" id="KW-0285">Flavoprotein</keyword>
<dbReference type="Gene3D" id="3.30.9.10">
    <property type="entry name" value="D-Amino Acid Oxidase, subunit A, domain 2"/>
    <property type="match status" value="1"/>
</dbReference>
<protein>
    <submittedName>
        <fullName evidence="4">2-polyprenyl-6-methoxyphenol hydroxylase</fullName>
    </submittedName>
</protein>
<sequence>MIDTPVLISGAGPVGLTLALNLSRLGIRSVLLNDRRQTTTHPKLDVVNCRSMEIFRQLGLAERIRAAGNPVDANQYSAMAASASGPFYSVMSDRHLIYQPVSQAEQAIRACRDGSLPLESMQRIAQMHLEPVLMAEVEADPNIELRMGWRLYGFEQSSTGVVAMAHEVDSGEAQQFFAQYLIGCDGPNSRVRNFLNIDYDGTRDLVGELFIIHLRSDEIARLFPDNQPYWHTWLTRPGFAGLLVSPDASRNDYVLHRPFAPRPGESLESVVDAALGTRLSYEIVQSGPWRPQFLVARSFGRQRVFIAGDATHQFMPTGGLGMNTGVAEAHNLAWKLAACLAGWGGPRLLESYEAERLPVARRNRDHVKKCAAATFEAQMRRDDGLLAQGAAGEAAREAAGREFERKVSRLYESLGVEIGYRYHGSPAIEADTASEPAYEEIRYTPTTWSGARLPSAFREDGTALFDQLVLGGYTLLAFDTDAEACAPLQEAAQECGVPLNVLPIHEKYLATLYERRFVLVRPDQHVCWRGDSLPVDCYSLFNRLRGAR</sequence>
<dbReference type="Pfam" id="PF01494">
    <property type="entry name" value="FAD_binding_3"/>
    <property type="match status" value="1"/>
</dbReference>
<accession>A0A5R9R3F6</accession>
<dbReference type="Proteomes" id="UP000306635">
    <property type="component" value="Unassembled WGS sequence"/>
</dbReference>
<dbReference type="Gene3D" id="3.40.30.120">
    <property type="match status" value="1"/>
</dbReference>
<dbReference type="PANTHER" id="PTHR43004:SF21">
    <property type="entry name" value="FAD-BINDING DOMAIN-CONTAINING PROTEIN-RELATED"/>
    <property type="match status" value="1"/>
</dbReference>
<evidence type="ECO:0000313" key="5">
    <source>
        <dbReference type="Proteomes" id="UP000306635"/>
    </source>
</evidence>
<gene>
    <name evidence="4" type="ORF">FAS41_12930</name>
</gene>
<dbReference type="Gene3D" id="3.50.50.60">
    <property type="entry name" value="FAD/NAD(P)-binding domain"/>
    <property type="match status" value="1"/>
</dbReference>
<evidence type="ECO:0000313" key="4">
    <source>
        <dbReference type="EMBL" id="TLX77217.1"/>
    </source>
</evidence>
<evidence type="ECO:0000259" key="3">
    <source>
        <dbReference type="Pfam" id="PF01494"/>
    </source>
</evidence>
<dbReference type="InterPro" id="IPR002938">
    <property type="entry name" value="FAD-bd"/>
</dbReference>
<keyword evidence="5" id="KW-1185">Reference proteome</keyword>
<reference evidence="4 5" key="1">
    <citation type="submission" date="2019-04" db="EMBL/GenBank/DDBJ databases">
        <authorList>
            <person name="Li M."/>
        </authorList>
    </citation>
    <scope>NUCLEOTIDE SEQUENCE [LARGE SCALE GENOMIC DNA]</scope>
    <source>
        <strain evidence="4 5">LAM1902</strain>
    </source>
</reference>
<proteinExistence type="predicted"/>
<keyword evidence="2" id="KW-0274">FAD</keyword>
<name>A0A5R9R3F6_9PSED</name>
<dbReference type="OrthoDB" id="8672648at2"/>
<dbReference type="PANTHER" id="PTHR43004">
    <property type="entry name" value="TRK SYSTEM POTASSIUM UPTAKE PROTEIN"/>
    <property type="match status" value="1"/>
</dbReference>
<dbReference type="RefSeq" id="WP_138522781.1">
    <property type="nucleotide sequence ID" value="NZ_JAOCBK010000007.1"/>
</dbReference>